<sequence>MKAGAVAVAVLGMLAVTPAAGAMTVFPMEHTCPLGGERFTQDTVMSGTAFGHYLDGRGFGPIASPWPLVECPGNGFPIYRHDFSKAELGQLAPLIASDAYQRMRKDETQYWRLGWLLERLQAPLEEQAAVLRQATWEASPEQYPRYVAAAAGIHARLCPEDAPQQDLEWIHCQAMLGEWERRGGRLDEARDRFQRLQPLLPGEASGAEEARRRTQLAAEVEQQLGLVEAGNTLAVLAVDAFAPERQGEAPAVAEGLAPGEAASEEEAWAAVEAALAAASAAADAAADATAEAPQAGEDVPETAGPGKADPR</sequence>
<feature type="region of interest" description="Disordered" evidence="1">
    <location>
        <begin position="280"/>
        <end position="311"/>
    </location>
</feature>
<organism evidence="3 4">
    <name type="scientific">Pseudoxanthomonas suwonensis (strain 11-1)</name>
    <dbReference type="NCBI Taxonomy" id="743721"/>
    <lineage>
        <taxon>Bacteria</taxon>
        <taxon>Pseudomonadati</taxon>
        <taxon>Pseudomonadota</taxon>
        <taxon>Gammaproteobacteria</taxon>
        <taxon>Lysobacterales</taxon>
        <taxon>Lysobacteraceae</taxon>
        <taxon>Pseudoxanthomonas</taxon>
    </lineage>
</organism>
<dbReference type="Proteomes" id="UP000008632">
    <property type="component" value="Chromosome"/>
</dbReference>
<dbReference type="eggNOG" id="ENOG503446S">
    <property type="taxonomic scope" value="Bacteria"/>
</dbReference>
<dbReference type="OrthoDB" id="7855653at2"/>
<evidence type="ECO:0000256" key="2">
    <source>
        <dbReference type="SAM" id="SignalP"/>
    </source>
</evidence>
<evidence type="ECO:0000256" key="1">
    <source>
        <dbReference type="SAM" id="MobiDB-lite"/>
    </source>
</evidence>
<reference evidence="3 4" key="1">
    <citation type="submission" date="2011-01" db="EMBL/GenBank/DDBJ databases">
        <title>Complete sequence of Pseudoxanthomonas suwonensis 11-1.</title>
        <authorList>
            <consortium name="US DOE Joint Genome Institute"/>
            <person name="Lucas S."/>
            <person name="Copeland A."/>
            <person name="Lapidus A."/>
            <person name="Cheng J.-F."/>
            <person name="Goodwin L."/>
            <person name="Pitluck S."/>
            <person name="Teshima H."/>
            <person name="Detter J.C."/>
            <person name="Han C."/>
            <person name="Tapia R."/>
            <person name="Land M."/>
            <person name="Hauser L."/>
            <person name="Kyrpides N."/>
            <person name="Ivanova N."/>
            <person name="Ovchinnikova G."/>
            <person name="Siebers A.K."/>
            <person name="Allgaier M."/>
            <person name="Thelen M.P."/>
            <person name="Hugenholtz P."/>
            <person name="Gladden J."/>
            <person name="Woyke T."/>
        </authorList>
    </citation>
    <scope>NUCLEOTIDE SEQUENCE [LARGE SCALE GENOMIC DNA]</scope>
    <source>
        <strain evidence="4">11-1</strain>
    </source>
</reference>
<dbReference type="AlphaFoldDB" id="E6WP61"/>
<keyword evidence="2" id="KW-0732">Signal</keyword>
<dbReference type="HOGENOM" id="CLU_893917_0_0_6"/>
<evidence type="ECO:0000313" key="3">
    <source>
        <dbReference type="EMBL" id="ADV25960.1"/>
    </source>
</evidence>
<feature type="compositionally biased region" description="Low complexity" evidence="1">
    <location>
        <begin position="280"/>
        <end position="295"/>
    </location>
</feature>
<keyword evidence="4" id="KW-1185">Reference proteome</keyword>
<evidence type="ECO:0000313" key="4">
    <source>
        <dbReference type="Proteomes" id="UP000008632"/>
    </source>
</evidence>
<feature type="chain" id="PRO_5003212095" description="Secreted protein" evidence="2">
    <location>
        <begin position="23"/>
        <end position="311"/>
    </location>
</feature>
<dbReference type="RefSeq" id="WP_013533790.1">
    <property type="nucleotide sequence ID" value="NC_014924.1"/>
</dbReference>
<evidence type="ECO:0008006" key="5">
    <source>
        <dbReference type="Google" id="ProtNLM"/>
    </source>
</evidence>
<name>E6WP61_PSEUU</name>
<dbReference type="EMBL" id="CP002446">
    <property type="protein sequence ID" value="ADV25960.1"/>
    <property type="molecule type" value="Genomic_DNA"/>
</dbReference>
<dbReference type="KEGG" id="psu:Psesu_0098"/>
<accession>E6WP61</accession>
<proteinExistence type="predicted"/>
<feature type="signal peptide" evidence="2">
    <location>
        <begin position="1"/>
        <end position="22"/>
    </location>
</feature>
<protein>
    <recommendedName>
        <fullName evidence="5">Secreted protein</fullName>
    </recommendedName>
</protein>
<gene>
    <name evidence="3" type="ordered locus">Psesu_0098</name>
</gene>